<name>A0ACA9RWP2_9GLOM</name>
<evidence type="ECO:0000313" key="1">
    <source>
        <dbReference type="EMBL" id="CAG8811428.1"/>
    </source>
</evidence>
<feature type="non-terminal residue" evidence="1">
    <location>
        <position position="99"/>
    </location>
</feature>
<comment type="caution">
    <text evidence="1">The sequence shown here is derived from an EMBL/GenBank/DDBJ whole genome shotgun (WGS) entry which is preliminary data.</text>
</comment>
<sequence length="99" mass="11454">TCRRCKENHDQRSKRKLPVRIVTSPIDFVKQPESIKHFIGFIEQPESVEHTINFVEQSESVEQYSLEIRLNVNITSDIIAKNIATLIVAEIEGGNDYLW</sequence>
<dbReference type="EMBL" id="CAJVQC010072359">
    <property type="protein sequence ID" value="CAG8811428.1"/>
    <property type="molecule type" value="Genomic_DNA"/>
</dbReference>
<evidence type="ECO:0000313" key="2">
    <source>
        <dbReference type="Proteomes" id="UP000789920"/>
    </source>
</evidence>
<reference evidence="1" key="1">
    <citation type="submission" date="2021-06" db="EMBL/GenBank/DDBJ databases">
        <authorList>
            <person name="Kallberg Y."/>
            <person name="Tangrot J."/>
            <person name="Rosling A."/>
        </authorList>
    </citation>
    <scope>NUCLEOTIDE SEQUENCE</scope>
    <source>
        <strain evidence="1">MA461A</strain>
    </source>
</reference>
<accession>A0ACA9RWP2</accession>
<gene>
    <name evidence="1" type="ORF">RPERSI_LOCUS23303</name>
</gene>
<dbReference type="Proteomes" id="UP000789920">
    <property type="component" value="Unassembled WGS sequence"/>
</dbReference>
<keyword evidence="2" id="KW-1185">Reference proteome</keyword>
<proteinExistence type="predicted"/>
<feature type="non-terminal residue" evidence="1">
    <location>
        <position position="1"/>
    </location>
</feature>
<organism evidence="1 2">
    <name type="scientific">Racocetra persica</name>
    <dbReference type="NCBI Taxonomy" id="160502"/>
    <lineage>
        <taxon>Eukaryota</taxon>
        <taxon>Fungi</taxon>
        <taxon>Fungi incertae sedis</taxon>
        <taxon>Mucoromycota</taxon>
        <taxon>Glomeromycotina</taxon>
        <taxon>Glomeromycetes</taxon>
        <taxon>Diversisporales</taxon>
        <taxon>Gigasporaceae</taxon>
        <taxon>Racocetra</taxon>
    </lineage>
</organism>
<protein>
    <submittedName>
        <fullName evidence="1">35846_t:CDS:1</fullName>
    </submittedName>
</protein>